<evidence type="ECO:0000313" key="2">
    <source>
        <dbReference type="Proteomes" id="UP000724874"/>
    </source>
</evidence>
<dbReference type="AlphaFoldDB" id="A0A9P5TKE7"/>
<dbReference type="EMBL" id="JADNYJ010000093">
    <property type="protein sequence ID" value="KAF8886889.1"/>
    <property type="molecule type" value="Genomic_DNA"/>
</dbReference>
<proteinExistence type="predicted"/>
<dbReference type="OrthoDB" id="7464126at2759"/>
<sequence>MGDPTTHHPNITMRRPNTETSILFNEANNFSVHNMQFLTAGGDIVTNNSPNDQPYRKIANWLTPINFRAIQSDTYSKCTRGTGAWFLDSHEFKDWLFEEEGSCVNHWRVWGGKDISHIIITKHLQDHFQSETHVAIVCAFFHSNDSHLYLTQFLSVSDVLGLVLKVTGMGIVTHTHTHQYPYP</sequence>
<accession>A0A9P5TKE7</accession>
<comment type="caution">
    <text evidence="1">The sequence shown here is derived from an EMBL/GenBank/DDBJ whole genome shotgun (WGS) entry which is preliminary data.</text>
</comment>
<name>A0A9P5TKE7_GYMJU</name>
<protein>
    <submittedName>
        <fullName evidence="1">Uncharacterized protein</fullName>
    </submittedName>
</protein>
<reference evidence="1" key="1">
    <citation type="submission" date="2020-11" db="EMBL/GenBank/DDBJ databases">
        <authorList>
            <consortium name="DOE Joint Genome Institute"/>
            <person name="Ahrendt S."/>
            <person name="Riley R."/>
            <person name="Andreopoulos W."/>
            <person name="LaButti K."/>
            <person name="Pangilinan J."/>
            <person name="Ruiz-duenas F.J."/>
            <person name="Barrasa J.M."/>
            <person name="Sanchez-Garcia M."/>
            <person name="Camarero S."/>
            <person name="Miyauchi S."/>
            <person name="Serrano A."/>
            <person name="Linde D."/>
            <person name="Babiker R."/>
            <person name="Drula E."/>
            <person name="Ayuso-Fernandez I."/>
            <person name="Pacheco R."/>
            <person name="Padilla G."/>
            <person name="Ferreira P."/>
            <person name="Barriuso J."/>
            <person name="Kellner H."/>
            <person name="Castanera R."/>
            <person name="Alfaro M."/>
            <person name="Ramirez L."/>
            <person name="Pisabarro A.G."/>
            <person name="Kuo A."/>
            <person name="Tritt A."/>
            <person name="Lipzen A."/>
            <person name="He G."/>
            <person name="Yan M."/>
            <person name="Ng V."/>
            <person name="Cullen D."/>
            <person name="Martin F."/>
            <person name="Rosso M.-N."/>
            <person name="Henrissat B."/>
            <person name="Hibbett D."/>
            <person name="Martinez A.T."/>
            <person name="Grigoriev I.V."/>
        </authorList>
    </citation>
    <scope>NUCLEOTIDE SEQUENCE</scope>
    <source>
        <strain evidence="1">AH 44721</strain>
    </source>
</reference>
<keyword evidence="2" id="KW-1185">Reference proteome</keyword>
<evidence type="ECO:0000313" key="1">
    <source>
        <dbReference type="EMBL" id="KAF8886889.1"/>
    </source>
</evidence>
<gene>
    <name evidence="1" type="ORF">CPB84DRAFT_1850008</name>
</gene>
<organism evidence="1 2">
    <name type="scientific">Gymnopilus junonius</name>
    <name type="common">Spectacular rustgill mushroom</name>
    <name type="synonym">Gymnopilus spectabilis subsp. junonius</name>
    <dbReference type="NCBI Taxonomy" id="109634"/>
    <lineage>
        <taxon>Eukaryota</taxon>
        <taxon>Fungi</taxon>
        <taxon>Dikarya</taxon>
        <taxon>Basidiomycota</taxon>
        <taxon>Agaricomycotina</taxon>
        <taxon>Agaricomycetes</taxon>
        <taxon>Agaricomycetidae</taxon>
        <taxon>Agaricales</taxon>
        <taxon>Agaricineae</taxon>
        <taxon>Hymenogastraceae</taxon>
        <taxon>Gymnopilus</taxon>
    </lineage>
</organism>
<dbReference type="Proteomes" id="UP000724874">
    <property type="component" value="Unassembled WGS sequence"/>
</dbReference>